<protein>
    <recommendedName>
        <fullName evidence="3 6">Alpha-galactosidase</fullName>
        <ecNumber evidence="3 6">3.2.1.22</ecNumber>
    </recommendedName>
</protein>
<evidence type="ECO:0000256" key="3">
    <source>
        <dbReference type="ARBA" id="ARBA00012755"/>
    </source>
</evidence>
<proteinExistence type="inferred from homology"/>
<feature type="binding site" evidence="8">
    <location>
        <position position="549"/>
    </location>
    <ligand>
        <name>substrate</name>
    </ligand>
</feature>
<dbReference type="GO" id="GO:0004557">
    <property type="term" value="F:alpha-galactosidase activity"/>
    <property type="evidence" value="ECO:0007669"/>
    <property type="project" value="UniProtKB-UniRule"/>
</dbReference>
<feature type="binding site" evidence="8">
    <location>
        <position position="527"/>
    </location>
    <ligand>
        <name>substrate</name>
    </ligand>
</feature>
<dbReference type="Pfam" id="PF16875">
    <property type="entry name" value="Glyco_hydro_36N"/>
    <property type="match status" value="1"/>
</dbReference>
<dbReference type="Pfam" id="PF16874">
    <property type="entry name" value="Glyco_hydro_36C"/>
    <property type="match status" value="1"/>
</dbReference>
<feature type="binding site" evidence="8">
    <location>
        <position position="444"/>
    </location>
    <ligand>
        <name>substrate</name>
    </ligand>
</feature>
<dbReference type="PIRSF" id="PIRSF005536">
    <property type="entry name" value="Agal"/>
    <property type="match status" value="1"/>
</dbReference>
<dbReference type="AlphaFoldDB" id="A0A7H8QAE5"/>
<dbReference type="InterPro" id="IPR013780">
    <property type="entry name" value="Glyco_hydro_b"/>
</dbReference>
<evidence type="ECO:0000256" key="8">
    <source>
        <dbReference type="PIRSR" id="PIRSR005536-2"/>
    </source>
</evidence>
<evidence type="ECO:0000256" key="1">
    <source>
        <dbReference type="ARBA" id="ARBA00001255"/>
    </source>
</evidence>
<keyword evidence="12" id="KW-1185">Reference proteome</keyword>
<evidence type="ECO:0000313" key="11">
    <source>
        <dbReference type="EMBL" id="QKX51014.1"/>
    </source>
</evidence>
<feature type="active site" description="Nucleophile" evidence="7">
    <location>
        <position position="479"/>
    </location>
</feature>
<dbReference type="PANTHER" id="PTHR43053:SF3">
    <property type="entry name" value="ALPHA-GALACTOSIDASE C-RELATED"/>
    <property type="match status" value="1"/>
</dbReference>
<sequence length="736" mass="83998">MPILYNGSTREFHLQTEKTSYIFSVMENGQLGQLYYGKKLRHRESFERLFHVEATPNTACTTEGDLVFSLDLVKQEYPAYGTTDFREPAYQVLQEGGSRITDFVYQDHRIFGGKEKLEGLPATYAENDGEATTLEITLYDQEIDVEVRLSYTVFEELDAIARSARFTNYGEADVNLTRALSVSIDLPDANFEMVQLSGAWARERHIKNRRLVPGLQSIASTRGTSSAQQNPFLALKRPETTEHQGEVYGASLVYSGNFLAQVEVDHYDTARLMMGINPFDFNWLLKNGESFQTPEAVLVYSDAGLNGMSQTYHRLYRTRLARGKWRDRERPVLINNWEATYFDFDEQKIFELARSSKELGVELFVLDDGWFGKRDSDTSSLGDWFEDKRKLPNGITQLAKAITGLGMEFGLWFEPEMVSKASDLYNAHPDWVIHVPNRRMSHGRNQLVLDFSRQEVVDFIYGLMAKVLRDAPISYVKWDMNRYMTEVGSLGLPADRQREVAHRYILGVYSLYERLTSEFPHVLFESCAGGGSRFDPGLLHYAPQGWTSDDTDAVERLKIQYGTSLVYPVSSMGAHVSAVPNHQVGRVTSLETRANVAYFGAFGYELDVTMMTDTEKEQVKEQIRFYKENRSLIQQGQFYRIESPFAEDGNRTSWLVVSDDQSEALLGYYQVLSTPNPGLSRIFFKGLNPEFEYAIEGLDATFYGDELMGAGLQLNRYRLNEHPADFSSVVYKVKRV</sequence>
<evidence type="ECO:0000256" key="7">
    <source>
        <dbReference type="PIRSR" id="PIRSR005536-1"/>
    </source>
</evidence>
<feature type="binding site" evidence="8">
    <location>
        <position position="200"/>
    </location>
    <ligand>
        <name>substrate</name>
    </ligand>
</feature>
<dbReference type="InterPro" id="IPR050985">
    <property type="entry name" value="Alpha-glycosidase_related"/>
</dbReference>
<dbReference type="InterPro" id="IPR013785">
    <property type="entry name" value="Aldolase_TIM"/>
</dbReference>
<evidence type="ECO:0000256" key="6">
    <source>
        <dbReference type="PIRNR" id="PIRNR005536"/>
    </source>
</evidence>
<dbReference type="Gene3D" id="3.20.20.70">
    <property type="entry name" value="Aldolase class I"/>
    <property type="match status" value="1"/>
</dbReference>
<feature type="binding site" evidence="8">
    <location>
        <begin position="477"/>
        <end position="481"/>
    </location>
    <ligand>
        <name>substrate</name>
    </ligand>
</feature>
<dbReference type="InterPro" id="IPR000111">
    <property type="entry name" value="Glyco_hydro_27/36_CS"/>
</dbReference>
<dbReference type="InterPro" id="IPR031705">
    <property type="entry name" value="Glyco_hydro_36_C"/>
</dbReference>
<dbReference type="Proteomes" id="UP000509222">
    <property type="component" value="Chromosome"/>
</dbReference>
<dbReference type="PRINTS" id="PR00743">
    <property type="entry name" value="GLHYDRLASE36"/>
</dbReference>
<evidence type="ECO:0000256" key="2">
    <source>
        <dbReference type="ARBA" id="ARBA00006202"/>
    </source>
</evidence>
<dbReference type="InterPro" id="IPR038417">
    <property type="entry name" value="Alpga-gal_N_sf"/>
</dbReference>
<dbReference type="RefSeq" id="WP_176294572.1">
    <property type="nucleotide sequence ID" value="NZ_CP051177.1"/>
</dbReference>
<evidence type="ECO:0000259" key="9">
    <source>
        <dbReference type="Pfam" id="PF16874"/>
    </source>
</evidence>
<dbReference type="CDD" id="cd14791">
    <property type="entry name" value="GH36"/>
    <property type="match status" value="1"/>
</dbReference>
<feature type="binding site" evidence="8">
    <location>
        <begin position="367"/>
        <end position="368"/>
    </location>
    <ligand>
        <name>substrate</name>
    </ligand>
</feature>
<dbReference type="Gene3D" id="2.70.98.60">
    <property type="entry name" value="alpha-galactosidase from lactobacil brevis"/>
    <property type="match status" value="1"/>
</dbReference>
<dbReference type="PROSITE" id="PS00512">
    <property type="entry name" value="ALPHA_GALACTOSIDASE"/>
    <property type="match status" value="1"/>
</dbReference>
<evidence type="ECO:0000259" key="10">
    <source>
        <dbReference type="Pfam" id="PF16875"/>
    </source>
</evidence>
<evidence type="ECO:0000256" key="4">
    <source>
        <dbReference type="ARBA" id="ARBA00022801"/>
    </source>
</evidence>
<keyword evidence="4 6" id="KW-0378">Hydrolase</keyword>
<accession>A0A7H8QAE5</accession>
<name>A0A7H8QAE5_9BACL</name>
<dbReference type="PANTHER" id="PTHR43053">
    <property type="entry name" value="GLYCOSIDASE FAMILY 31"/>
    <property type="match status" value="1"/>
</dbReference>
<feature type="domain" description="Glycosyl hydrolase family 36 N-terminal" evidence="10">
    <location>
        <begin position="29"/>
        <end position="286"/>
    </location>
</feature>
<dbReference type="FunFam" id="3.20.20.70:FF:000118">
    <property type="entry name" value="Alpha-galactosidase"/>
    <property type="match status" value="1"/>
</dbReference>
<evidence type="ECO:0000313" key="12">
    <source>
        <dbReference type="Proteomes" id="UP000509222"/>
    </source>
</evidence>
<dbReference type="InterPro" id="IPR017853">
    <property type="entry name" value="GH"/>
</dbReference>
<dbReference type="SUPFAM" id="SSF51445">
    <property type="entry name" value="(Trans)glycosidases"/>
    <property type="match status" value="1"/>
</dbReference>
<dbReference type="EMBL" id="CP051177">
    <property type="protein sequence ID" value="QKX51014.1"/>
    <property type="molecule type" value="Genomic_DNA"/>
</dbReference>
<dbReference type="InterPro" id="IPR002252">
    <property type="entry name" value="Glyco_hydro_36"/>
</dbReference>
<feature type="domain" description="Glycosyl hydrolase family 36 C-terminal" evidence="9">
    <location>
        <begin position="652"/>
        <end position="731"/>
    </location>
</feature>
<keyword evidence="5 6" id="KW-0326">Glycosidase</keyword>
<dbReference type="Gene3D" id="2.60.40.1180">
    <property type="entry name" value="Golgi alpha-mannosidase II"/>
    <property type="match status" value="1"/>
</dbReference>
<reference evidence="12" key="1">
    <citation type="submission" date="2020-06" db="EMBL/GenBank/DDBJ databases">
        <title>Isolation of Planomicrobium glaciei.</title>
        <authorList>
            <person name="Malisova L."/>
            <person name="Safrankova R."/>
            <person name="Jakubu V."/>
            <person name="Spanelova P."/>
        </authorList>
    </citation>
    <scope>NUCLEOTIDE SEQUENCE [LARGE SCALE GENOMIC DNA]</scope>
    <source>
        <strain evidence="12">NRL-ATB46093</strain>
    </source>
</reference>
<dbReference type="InterPro" id="IPR031704">
    <property type="entry name" value="Glyco_hydro_36_N"/>
</dbReference>
<dbReference type="GO" id="GO:0016052">
    <property type="term" value="P:carbohydrate catabolic process"/>
    <property type="evidence" value="ECO:0007669"/>
    <property type="project" value="InterPro"/>
</dbReference>
<comment type="catalytic activity">
    <reaction evidence="1 6">
        <text>Hydrolysis of terminal, non-reducing alpha-D-galactose residues in alpha-D-galactosides, including galactose oligosaccharides, galactomannans and galactolipids.</text>
        <dbReference type="EC" id="3.2.1.22"/>
    </reaction>
</comment>
<gene>
    <name evidence="11" type="ORF">HF394_10680</name>
</gene>
<dbReference type="Pfam" id="PF02065">
    <property type="entry name" value="Melibiase"/>
    <property type="match status" value="1"/>
</dbReference>
<organism evidence="11 12">
    <name type="scientific">Planococcus glaciei</name>
    <dbReference type="NCBI Taxonomy" id="459472"/>
    <lineage>
        <taxon>Bacteria</taxon>
        <taxon>Bacillati</taxon>
        <taxon>Bacillota</taxon>
        <taxon>Bacilli</taxon>
        <taxon>Bacillales</taxon>
        <taxon>Caryophanaceae</taxon>
        <taxon>Planococcus</taxon>
    </lineage>
</organism>
<evidence type="ECO:0000256" key="5">
    <source>
        <dbReference type="ARBA" id="ARBA00023295"/>
    </source>
</evidence>
<comment type="similarity">
    <text evidence="2">Belongs to the glycosyl hydrolase 36 family.</text>
</comment>
<dbReference type="EC" id="3.2.1.22" evidence="3 6"/>
<feature type="active site" description="Proton donor" evidence="7">
    <location>
        <position position="549"/>
    </location>
</feature>